<organism evidence="1 2">
    <name type="scientific">Cohnella hongkongensis</name>
    <dbReference type="NCBI Taxonomy" id="178337"/>
    <lineage>
        <taxon>Bacteria</taxon>
        <taxon>Bacillati</taxon>
        <taxon>Bacillota</taxon>
        <taxon>Bacilli</taxon>
        <taxon>Bacillales</taxon>
        <taxon>Paenibacillaceae</taxon>
        <taxon>Cohnella</taxon>
    </lineage>
</organism>
<accession>A0ABV9F9C3</accession>
<proteinExistence type="predicted"/>
<keyword evidence="1" id="KW-0238">DNA-binding</keyword>
<dbReference type="RefSeq" id="WP_378094924.1">
    <property type="nucleotide sequence ID" value="NZ_JBHSEP010000005.1"/>
</dbReference>
<sequence length="220" mass="26193">MFEQHYKLWMDEQKIGRNGEALRKLVEDHGYSEKLFLQEVWWPLFRSFNGLHAEYEVPNGRNGSYYLDFAYIRHPYKIDWEIDDFGSHAKNMTRREFEYERDRQNQLVHDGWLVFRFSLDAVKERPHRCRQTILQIIGKLYGGVREDLAGLSLKKKEILRLALYTRNPITPSEVRQRLGVCVQHARKLMHELVKDELLQAHSGKIRVRAYSLGPKAPPWI</sequence>
<reference evidence="2" key="1">
    <citation type="journal article" date="2019" name="Int. J. Syst. Evol. Microbiol.">
        <title>The Global Catalogue of Microorganisms (GCM) 10K type strain sequencing project: providing services to taxonomists for standard genome sequencing and annotation.</title>
        <authorList>
            <consortium name="The Broad Institute Genomics Platform"/>
            <consortium name="The Broad Institute Genome Sequencing Center for Infectious Disease"/>
            <person name="Wu L."/>
            <person name="Ma J."/>
        </authorList>
    </citation>
    <scope>NUCLEOTIDE SEQUENCE [LARGE SCALE GENOMIC DNA]</scope>
    <source>
        <strain evidence="2">CCUG 49571</strain>
    </source>
</reference>
<gene>
    <name evidence="1" type="ORF">ACFO3S_09950</name>
</gene>
<evidence type="ECO:0000313" key="1">
    <source>
        <dbReference type="EMBL" id="MFC4598556.1"/>
    </source>
</evidence>
<keyword evidence="2" id="KW-1185">Reference proteome</keyword>
<dbReference type="Proteomes" id="UP001596028">
    <property type="component" value="Unassembled WGS sequence"/>
</dbReference>
<protein>
    <submittedName>
        <fullName evidence="1">DNA-binding response regulator</fullName>
    </submittedName>
</protein>
<comment type="caution">
    <text evidence="1">The sequence shown here is derived from an EMBL/GenBank/DDBJ whole genome shotgun (WGS) entry which is preliminary data.</text>
</comment>
<dbReference type="EMBL" id="JBHSEP010000005">
    <property type="protein sequence ID" value="MFC4598556.1"/>
    <property type="molecule type" value="Genomic_DNA"/>
</dbReference>
<dbReference type="GO" id="GO:0003677">
    <property type="term" value="F:DNA binding"/>
    <property type="evidence" value="ECO:0007669"/>
    <property type="project" value="UniProtKB-KW"/>
</dbReference>
<name>A0ABV9F9C3_9BACL</name>
<evidence type="ECO:0000313" key="2">
    <source>
        <dbReference type="Proteomes" id="UP001596028"/>
    </source>
</evidence>